<proteinExistence type="predicted"/>
<comment type="caution">
    <text evidence="1">The sequence shown here is derived from an EMBL/GenBank/DDBJ whole genome shotgun (WGS) entry which is preliminary data.</text>
</comment>
<dbReference type="Proteomes" id="UP001432027">
    <property type="component" value="Unassembled WGS sequence"/>
</dbReference>
<evidence type="ECO:0000313" key="2">
    <source>
        <dbReference type="Proteomes" id="UP001432027"/>
    </source>
</evidence>
<name>A0AAV5TZQ6_9BILA</name>
<dbReference type="EMBL" id="BTSX01000005">
    <property type="protein sequence ID" value="GMT00007.1"/>
    <property type="molecule type" value="Genomic_DNA"/>
</dbReference>
<accession>A0AAV5TZQ6</accession>
<dbReference type="AlphaFoldDB" id="A0AAV5TZQ6"/>
<protein>
    <submittedName>
        <fullName evidence="1">Uncharacterized protein</fullName>
    </submittedName>
</protein>
<sequence length="148" mass="15966">VLLCSSLLGLFAYYKARSILIFPHLSFTYRTPSQAPCAHHAQLHTSTPSISLLATTPAYSFASTTAVSRTPQRHFNIDRHQTPLSVGWSAKSCATALSIKSLGAASVSTYNEDSDHIDVEISECSDYSHRTLDSSIARPGGTLNPSLP</sequence>
<keyword evidence="2" id="KW-1185">Reference proteome</keyword>
<gene>
    <name evidence="1" type="ORF">PENTCL1PPCAC_22181</name>
</gene>
<feature type="non-terminal residue" evidence="1">
    <location>
        <position position="1"/>
    </location>
</feature>
<evidence type="ECO:0000313" key="1">
    <source>
        <dbReference type="EMBL" id="GMT00007.1"/>
    </source>
</evidence>
<organism evidence="1 2">
    <name type="scientific">Pristionchus entomophagus</name>
    <dbReference type="NCBI Taxonomy" id="358040"/>
    <lineage>
        <taxon>Eukaryota</taxon>
        <taxon>Metazoa</taxon>
        <taxon>Ecdysozoa</taxon>
        <taxon>Nematoda</taxon>
        <taxon>Chromadorea</taxon>
        <taxon>Rhabditida</taxon>
        <taxon>Rhabditina</taxon>
        <taxon>Diplogasteromorpha</taxon>
        <taxon>Diplogasteroidea</taxon>
        <taxon>Neodiplogasteridae</taxon>
        <taxon>Pristionchus</taxon>
    </lineage>
</organism>
<reference evidence="1" key="1">
    <citation type="submission" date="2023-10" db="EMBL/GenBank/DDBJ databases">
        <title>Genome assembly of Pristionchus species.</title>
        <authorList>
            <person name="Yoshida K."/>
            <person name="Sommer R.J."/>
        </authorList>
    </citation>
    <scope>NUCLEOTIDE SEQUENCE</scope>
    <source>
        <strain evidence="1">RS0144</strain>
    </source>
</reference>